<evidence type="ECO:0000256" key="4">
    <source>
        <dbReference type="ARBA" id="ARBA00022496"/>
    </source>
</evidence>
<evidence type="ECO:0000259" key="10">
    <source>
        <dbReference type="PROSITE" id="PS50893"/>
    </source>
</evidence>
<comment type="subcellular location">
    <subcellularLocation>
        <location evidence="1">Cell membrane</location>
        <topology evidence="1">Peripheral membrane protein</topology>
    </subcellularLocation>
</comment>
<dbReference type="GO" id="GO:0016887">
    <property type="term" value="F:ATP hydrolysis activity"/>
    <property type="evidence" value="ECO:0007669"/>
    <property type="project" value="InterPro"/>
</dbReference>
<dbReference type="Proteomes" id="UP000035540">
    <property type="component" value="Chromosome"/>
</dbReference>
<gene>
    <name evidence="11" type="ORF">CTEST_08440</name>
</gene>
<keyword evidence="2" id="KW-0813">Transport</keyword>
<dbReference type="KEGG" id="cted:CTEST_08440"/>
<keyword evidence="5" id="KW-0547">Nucleotide-binding</keyword>
<keyword evidence="3" id="KW-1003">Cell membrane</keyword>
<dbReference type="STRING" id="136857.CTEST_08440"/>
<dbReference type="OrthoDB" id="3579586at2"/>
<reference evidence="11 12" key="1">
    <citation type="journal article" date="2015" name="Genome Announc.">
        <title>Complete Genome Sequence of the Type Strain Corynebacterium testudinoris DSM 44614, Recovered from Necrotic Lesions in the Mouth of a Tortoise.</title>
        <authorList>
            <person name="Ruckert C."/>
            <person name="Kriete M."/>
            <person name="Jaenicke S."/>
            <person name="Winkler A."/>
            <person name="Tauch A."/>
        </authorList>
    </citation>
    <scope>NUCLEOTIDE SEQUENCE [LARGE SCALE GENOMIC DNA]</scope>
    <source>
        <strain evidence="11 12">DSM 44614</strain>
    </source>
</reference>
<dbReference type="PATRIC" id="fig|136857.5.peg.1677"/>
<protein>
    <submittedName>
        <fullName evidence="11">ABC-type cobalamin/Fe3+-siderophore transport system, ATPase component</fullName>
        <ecNumber evidence="11">3.6.3.34</ecNumber>
    </submittedName>
</protein>
<dbReference type="RefSeq" id="WP_047253353.1">
    <property type="nucleotide sequence ID" value="NZ_CP011545.1"/>
</dbReference>
<evidence type="ECO:0000256" key="3">
    <source>
        <dbReference type="ARBA" id="ARBA00022475"/>
    </source>
</evidence>
<dbReference type="PANTHER" id="PTHR42771">
    <property type="entry name" value="IRON(3+)-HYDROXAMATE IMPORT ATP-BINDING PROTEIN FHUC"/>
    <property type="match status" value="1"/>
</dbReference>
<dbReference type="InterPro" id="IPR003439">
    <property type="entry name" value="ABC_transporter-like_ATP-bd"/>
</dbReference>
<dbReference type="PROSITE" id="PS00211">
    <property type="entry name" value="ABC_TRANSPORTER_1"/>
    <property type="match status" value="1"/>
</dbReference>
<dbReference type="InterPro" id="IPR027417">
    <property type="entry name" value="P-loop_NTPase"/>
</dbReference>
<dbReference type="GO" id="GO:0006826">
    <property type="term" value="P:iron ion transport"/>
    <property type="evidence" value="ECO:0007669"/>
    <property type="project" value="UniProtKB-KW"/>
</dbReference>
<evidence type="ECO:0000313" key="12">
    <source>
        <dbReference type="Proteomes" id="UP000035540"/>
    </source>
</evidence>
<dbReference type="SMART" id="SM00382">
    <property type="entry name" value="AAA"/>
    <property type="match status" value="1"/>
</dbReference>
<dbReference type="InterPro" id="IPR003593">
    <property type="entry name" value="AAA+_ATPase"/>
</dbReference>
<sequence>MTNHPAVEGRDLTLAWEGNVILEGIDVSVPRGQFTAIIGPNGCGKSTLLKSFARILAPQAGQVFLHDQPIDSLAPKEVARQLAMLPQSATAPADITVEELVGRGRFPHQTFLRQWSQDDATAVAAAMQAARVEELAYRRVGELSGGQRQRVWLAMVLAQQTEVLLLDEPTTFLDIGHQYALLELVRALRRQQERTVVAVLHDLQQAVRYADHLIIMNKGAIIATGNPHDIVDAALIREVFALEAEVVRHGTEMVIVPGILAEPDISVLGTVPRVPEAHR</sequence>
<evidence type="ECO:0000256" key="9">
    <source>
        <dbReference type="ARBA" id="ARBA00023136"/>
    </source>
</evidence>
<dbReference type="GO" id="GO:0005886">
    <property type="term" value="C:plasma membrane"/>
    <property type="evidence" value="ECO:0007669"/>
    <property type="project" value="UniProtKB-SubCell"/>
</dbReference>
<evidence type="ECO:0000256" key="5">
    <source>
        <dbReference type="ARBA" id="ARBA00022741"/>
    </source>
</evidence>
<feature type="domain" description="ABC transporter" evidence="10">
    <location>
        <begin position="7"/>
        <end position="243"/>
    </location>
</feature>
<evidence type="ECO:0000256" key="7">
    <source>
        <dbReference type="ARBA" id="ARBA00023004"/>
    </source>
</evidence>
<keyword evidence="11" id="KW-0378">Hydrolase</keyword>
<evidence type="ECO:0000256" key="2">
    <source>
        <dbReference type="ARBA" id="ARBA00022448"/>
    </source>
</evidence>
<organism evidence="11 12">
    <name type="scientific">Corynebacterium testudinoris</name>
    <dbReference type="NCBI Taxonomy" id="136857"/>
    <lineage>
        <taxon>Bacteria</taxon>
        <taxon>Bacillati</taxon>
        <taxon>Actinomycetota</taxon>
        <taxon>Actinomycetes</taxon>
        <taxon>Mycobacteriales</taxon>
        <taxon>Corynebacteriaceae</taxon>
        <taxon>Corynebacterium</taxon>
    </lineage>
</organism>
<accession>A0A0G3HB43</accession>
<dbReference type="CDD" id="cd03214">
    <property type="entry name" value="ABC_Iron-Siderophores_B12_Hemin"/>
    <property type="match status" value="1"/>
</dbReference>
<dbReference type="InterPro" id="IPR017871">
    <property type="entry name" value="ABC_transporter-like_CS"/>
</dbReference>
<keyword evidence="7" id="KW-0408">Iron</keyword>
<keyword evidence="9" id="KW-0472">Membrane</keyword>
<evidence type="ECO:0000256" key="6">
    <source>
        <dbReference type="ARBA" id="ARBA00022840"/>
    </source>
</evidence>
<dbReference type="EMBL" id="CP011545">
    <property type="protein sequence ID" value="AKK09118.1"/>
    <property type="molecule type" value="Genomic_DNA"/>
</dbReference>
<dbReference type="SUPFAM" id="SSF52540">
    <property type="entry name" value="P-loop containing nucleoside triphosphate hydrolases"/>
    <property type="match status" value="1"/>
</dbReference>
<dbReference type="AlphaFoldDB" id="A0A0G3HB43"/>
<dbReference type="GO" id="GO:0005524">
    <property type="term" value="F:ATP binding"/>
    <property type="evidence" value="ECO:0007669"/>
    <property type="project" value="UniProtKB-KW"/>
</dbReference>
<evidence type="ECO:0000256" key="1">
    <source>
        <dbReference type="ARBA" id="ARBA00004202"/>
    </source>
</evidence>
<dbReference type="EC" id="3.6.3.34" evidence="11"/>
<dbReference type="Gene3D" id="3.40.50.300">
    <property type="entry name" value="P-loop containing nucleotide triphosphate hydrolases"/>
    <property type="match status" value="1"/>
</dbReference>
<evidence type="ECO:0000313" key="11">
    <source>
        <dbReference type="EMBL" id="AKK09118.1"/>
    </source>
</evidence>
<keyword evidence="8" id="KW-0406">Ion transport</keyword>
<keyword evidence="12" id="KW-1185">Reference proteome</keyword>
<dbReference type="InterPro" id="IPR051535">
    <property type="entry name" value="Siderophore_ABC-ATPase"/>
</dbReference>
<keyword evidence="4" id="KW-0410">Iron transport</keyword>
<dbReference type="Pfam" id="PF00005">
    <property type="entry name" value="ABC_tran"/>
    <property type="match status" value="1"/>
</dbReference>
<dbReference type="PANTHER" id="PTHR42771:SF12">
    <property type="entry name" value="FE(3+) DICITRATE TRANSPORT ATP-BINDING PROTEIN FECE-RELATED"/>
    <property type="match status" value="1"/>
</dbReference>
<proteinExistence type="predicted"/>
<keyword evidence="6" id="KW-0067">ATP-binding</keyword>
<name>A0A0G3HB43_9CORY</name>
<dbReference type="PROSITE" id="PS50893">
    <property type="entry name" value="ABC_TRANSPORTER_2"/>
    <property type="match status" value="1"/>
</dbReference>
<reference evidence="12" key="2">
    <citation type="submission" date="2015-05" db="EMBL/GenBank/DDBJ databases">
        <title>Complete genome sequence of Corynebacterium testudinoris DSM 44614, recovered from necrotic lesions in the mouth of a tortoise.</title>
        <authorList>
            <person name="Ruckert C."/>
            <person name="Albersmeier A."/>
            <person name="Winkler A."/>
            <person name="Tauch A."/>
        </authorList>
    </citation>
    <scope>NUCLEOTIDE SEQUENCE [LARGE SCALE GENOMIC DNA]</scope>
    <source>
        <strain evidence="12">DSM 44614</strain>
    </source>
</reference>
<evidence type="ECO:0000256" key="8">
    <source>
        <dbReference type="ARBA" id="ARBA00023065"/>
    </source>
</evidence>
<dbReference type="FunFam" id="3.40.50.300:FF:000134">
    <property type="entry name" value="Iron-enterobactin ABC transporter ATP-binding protein"/>
    <property type="match status" value="1"/>
</dbReference>